<protein>
    <submittedName>
        <fullName evidence="1">Uncharacterized protein</fullName>
    </submittedName>
</protein>
<organism evidence="1 2">
    <name type="scientific">Boeremia exigua</name>
    <dbReference type="NCBI Taxonomy" id="749465"/>
    <lineage>
        <taxon>Eukaryota</taxon>
        <taxon>Fungi</taxon>
        <taxon>Dikarya</taxon>
        <taxon>Ascomycota</taxon>
        <taxon>Pezizomycotina</taxon>
        <taxon>Dothideomycetes</taxon>
        <taxon>Pleosporomycetidae</taxon>
        <taxon>Pleosporales</taxon>
        <taxon>Pleosporineae</taxon>
        <taxon>Didymellaceae</taxon>
        <taxon>Boeremia</taxon>
    </lineage>
</organism>
<proteinExistence type="predicted"/>
<name>A0ACC2I1D0_9PLEO</name>
<dbReference type="Proteomes" id="UP001153331">
    <property type="component" value="Unassembled WGS sequence"/>
</dbReference>
<evidence type="ECO:0000313" key="1">
    <source>
        <dbReference type="EMBL" id="KAJ8108824.1"/>
    </source>
</evidence>
<evidence type="ECO:0000313" key="2">
    <source>
        <dbReference type="Proteomes" id="UP001153331"/>
    </source>
</evidence>
<gene>
    <name evidence="1" type="ORF">OPT61_g7901</name>
</gene>
<keyword evidence="2" id="KW-1185">Reference proteome</keyword>
<comment type="caution">
    <text evidence="1">The sequence shown here is derived from an EMBL/GenBank/DDBJ whole genome shotgun (WGS) entry which is preliminary data.</text>
</comment>
<sequence>MESRLEKGPVCGVENCRSRWYEEGEDGYRYCQNGHQQFGLIRAADDDDDFTLATTTRTRKKKDTDDQVKIAKRKARRSGYLVKEQGLPEELELMTLDLWALRIAQLGDRISNDNRADSQSHSQVFSTLETDDSEIDDTRGTLRTSKGQNRRLNDIPNLLDCLSLCYLAIQTLRLPITPGDIYSWATEGKLAYRGAIKHVPLPMRDRLPPSYHATLNPNALLNYKRFYATVTDLQIGFTNDYKVAWAPLNYRLLVFRYMKELALPLEVYDITIRLGKVLDYDFVLQEDGKRRLGVRHLPEAQLASCLVVCVKLLYPFDGVKRHPRSAAEPTAAVINWAHWKEQMELANAERASGDNRFTIEELTKLEERDVFDMAPDRLDQYLDFYADTFLDDAEIQRTRDTDNFRNAIFDMFPVRKESVAALEQNPEALSTGDNIMTIRAVHSSMQPRSAIADDEVGPGVVRPGQSYQPYKKESDLPAHARMFYEAVAKLAGLSMDMLMMAVFYTEARIEKWRRRQKDMDRQTITDEQTV</sequence>
<accession>A0ACC2I1D0</accession>
<reference evidence="1" key="1">
    <citation type="submission" date="2022-11" db="EMBL/GenBank/DDBJ databases">
        <title>Genome Sequence of Boeremia exigua.</title>
        <authorList>
            <person name="Buettner E."/>
        </authorList>
    </citation>
    <scope>NUCLEOTIDE SEQUENCE</scope>
    <source>
        <strain evidence="1">CU02</strain>
    </source>
</reference>
<dbReference type="EMBL" id="JAPHNI010000692">
    <property type="protein sequence ID" value="KAJ8108824.1"/>
    <property type="molecule type" value="Genomic_DNA"/>
</dbReference>